<proteinExistence type="predicted"/>
<evidence type="ECO:0000313" key="1">
    <source>
        <dbReference type="EMBL" id="SFZ81635.1"/>
    </source>
</evidence>
<protein>
    <submittedName>
        <fullName evidence="1">Uncharacterized protein</fullName>
    </submittedName>
</protein>
<reference evidence="1 2" key="1">
    <citation type="submission" date="2016-11" db="EMBL/GenBank/DDBJ databases">
        <authorList>
            <person name="Jaros S."/>
            <person name="Januszkiewicz K."/>
            <person name="Wedrychowicz H."/>
        </authorList>
    </citation>
    <scope>NUCLEOTIDE SEQUENCE [LARGE SCALE GENOMIC DNA]</scope>
    <source>
        <strain evidence="1 2">ATCC 23634</strain>
    </source>
</reference>
<dbReference type="AlphaFoldDB" id="A0A1K2HUC1"/>
<dbReference type="EMBL" id="FPKU01000001">
    <property type="protein sequence ID" value="SFZ81635.1"/>
    <property type="molecule type" value="Genomic_DNA"/>
</dbReference>
<dbReference type="Proteomes" id="UP000183447">
    <property type="component" value="Unassembled WGS sequence"/>
</dbReference>
<dbReference type="STRING" id="665118.SAMN02983003_0606"/>
<evidence type="ECO:0000313" key="2">
    <source>
        <dbReference type="Proteomes" id="UP000183447"/>
    </source>
</evidence>
<keyword evidence="2" id="KW-1185">Reference proteome</keyword>
<gene>
    <name evidence="1" type="ORF">SAMN02983003_0606</name>
</gene>
<sequence length="78" mass="8393">MQDCPLNLPTGCNPVDFAGAGRSLAAPYIVDRIAADRWQLRSPHGTNLGIHRTRKAAVTVGRALAGWRGRVVVSSRGR</sequence>
<organism evidence="1 2">
    <name type="scientific">Devosia enhydra</name>
    <dbReference type="NCBI Taxonomy" id="665118"/>
    <lineage>
        <taxon>Bacteria</taxon>
        <taxon>Pseudomonadati</taxon>
        <taxon>Pseudomonadota</taxon>
        <taxon>Alphaproteobacteria</taxon>
        <taxon>Hyphomicrobiales</taxon>
        <taxon>Devosiaceae</taxon>
        <taxon>Devosia</taxon>
    </lineage>
</organism>
<name>A0A1K2HUC1_9HYPH</name>
<accession>A0A1K2HUC1</accession>